<gene>
    <name evidence="3" type="ORF">GCM10018785_74850</name>
</gene>
<dbReference type="AlphaFoldDB" id="A0A919AEM6"/>
<dbReference type="RefSeq" id="WP_190140721.1">
    <property type="nucleotide sequence ID" value="NZ_BNBT01000281.1"/>
</dbReference>
<comment type="caution">
    <text evidence="3">The sequence shown here is derived from an EMBL/GenBank/DDBJ whole genome shotgun (WGS) entry which is preliminary data.</text>
</comment>
<evidence type="ECO:0000313" key="3">
    <source>
        <dbReference type="EMBL" id="GHF01088.1"/>
    </source>
</evidence>
<feature type="domain" description="DUF6777" evidence="2">
    <location>
        <begin position="1"/>
        <end position="67"/>
    </location>
</feature>
<dbReference type="Proteomes" id="UP000608024">
    <property type="component" value="Unassembled WGS sequence"/>
</dbReference>
<dbReference type="InterPro" id="IPR046704">
    <property type="entry name" value="DUF6777"/>
</dbReference>
<feature type="compositionally biased region" description="Pro residues" evidence="1">
    <location>
        <begin position="60"/>
        <end position="82"/>
    </location>
</feature>
<reference evidence="3" key="1">
    <citation type="journal article" date="2014" name="Int. J. Syst. Evol. Microbiol.">
        <title>Complete genome sequence of Corynebacterium casei LMG S-19264T (=DSM 44701T), isolated from a smear-ripened cheese.</title>
        <authorList>
            <consortium name="US DOE Joint Genome Institute (JGI-PGF)"/>
            <person name="Walter F."/>
            <person name="Albersmeier A."/>
            <person name="Kalinowski J."/>
            <person name="Ruckert C."/>
        </authorList>
    </citation>
    <scope>NUCLEOTIDE SEQUENCE</scope>
    <source>
        <strain evidence="3">JCM 4784</strain>
    </source>
</reference>
<evidence type="ECO:0000256" key="1">
    <source>
        <dbReference type="SAM" id="MobiDB-lite"/>
    </source>
</evidence>
<protein>
    <recommendedName>
        <fullName evidence="2">DUF6777 domain-containing protein</fullName>
    </recommendedName>
</protein>
<sequence>MPAYLRGLTPVVPRADTRVTGHGCRDGRATGHQAVLQARTAVLVDDRGLPRVRCACGNPLLPPDTTTPPRPAAPRAGEPPNPSHQGRRRPRATAAGCA</sequence>
<reference evidence="3" key="2">
    <citation type="submission" date="2020-09" db="EMBL/GenBank/DDBJ databases">
        <authorList>
            <person name="Sun Q."/>
            <person name="Ohkuma M."/>
        </authorList>
    </citation>
    <scope>NUCLEOTIDE SEQUENCE</scope>
    <source>
        <strain evidence="3">JCM 4784</strain>
    </source>
</reference>
<organism evidence="3 4">
    <name type="scientific">Streptomyces longispororuber</name>
    <dbReference type="NCBI Taxonomy" id="68230"/>
    <lineage>
        <taxon>Bacteria</taxon>
        <taxon>Bacillati</taxon>
        <taxon>Actinomycetota</taxon>
        <taxon>Actinomycetes</taxon>
        <taxon>Kitasatosporales</taxon>
        <taxon>Streptomycetaceae</taxon>
        <taxon>Streptomyces</taxon>
    </lineage>
</organism>
<accession>A0A919AEM6</accession>
<feature type="region of interest" description="Disordered" evidence="1">
    <location>
        <begin position="56"/>
        <end position="98"/>
    </location>
</feature>
<evidence type="ECO:0000313" key="4">
    <source>
        <dbReference type="Proteomes" id="UP000608024"/>
    </source>
</evidence>
<evidence type="ECO:0000259" key="2">
    <source>
        <dbReference type="Pfam" id="PF20568"/>
    </source>
</evidence>
<name>A0A919AEM6_9ACTN</name>
<dbReference type="Pfam" id="PF20568">
    <property type="entry name" value="DUF6777"/>
    <property type="match status" value="1"/>
</dbReference>
<dbReference type="EMBL" id="BNBT01000281">
    <property type="protein sequence ID" value="GHF01088.1"/>
    <property type="molecule type" value="Genomic_DNA"/>
</dbReference>
<proteinExistence type="predicted"/>
<keyword evidence="4" id="KW-1185">Reference proteome</keyword>